<evidence type="ECO:0000313" key="3">
    <source>
        <dbReference type="Proteomes" id="UP000601099"/>
    </source>
</evidence>
<dbReference type="RefSeq" id="WP_196956014.1">
    <property type="nucleotide sequence ID" value="NZ_JADWYK010000010.1"/>
</dbReference>
<dbReference type="Pfam" id="PF13304">
    <property type="entry name" value="AAA_21"/>
    <property type="match status" value="1"/>
</dbReference>
<dbReference type="InterPro" id="IPR003959">
    <property type="entry name" value="ATPase_AAA_core"/>
</dbReference>
<dbReference type="PANTHER" id="PTHR32182:SF25">
    <property type="entry name" value="SLR1056 PROTEIN"/>
    <property type="match status" value="1"/>
</dbReference>
<accession>A0ABS0L4D9</accession>
<dbReference type="PANTHER" id="PTHR32182">
    <property type="entry name" value="DNA REPLICATION AND REPAIR PROTEIN RECF"/>
    <property type="match status" value="1"/>
</dbReference>
<keyword evidence="3" id="KW-1185">Reference proteome</keyword>
<feature type="domain" description="ATPase AAA-type core" evidence="1">
    <location>
        <begin position="46"/>
        <end position="357"/>
    </location>
</feature>
<dbReference type="Proteomes" id="UP000601099">
    <property type="component" value="Unassembled WGS sequence"/>
</dbReference>
<dbReference type="SUPFAM" id="SSF52540">
    <property type="entry name" value="P-loop containing nucleoside triphosphate hydrolases"/>
    <property type="match status" value="1"/>
</dbReference>
<evidence type="ECO:0000313" key="2">
    <source>
        <dbReference type="EMBL" id="MBG8554992.1"/>
    </source>
</evidence>
<dbReference type="InterPro" id="IPR014555">
    <property type="entry name" value="RecF-like"/>
</dbReference>
<evidence type="ECO:0000259" key="1">
    <source>
        <dbReference type="Pfam" id="PF13304"/>
    </source>
</evidence>
<sequence length="409" mass="46196">MEETEELALSADSPEPRQDVRLLRSITLNNVLSFGPKTPPLELRALNVLIGPNGSGKSNLLDALTLFKFAPTRIGEAVRQNGSTVGDWIWKGDPTGTAVVEIKLTNPNPKLQPLRHHLKFRETGFRFELNAEWIDSAQVSAGSHMTLPYFVRGDKQGNLYKRKQETHHMDYSVEDPDQSILALRRDPVQYPQLSYLAQLYEKFRFYREWTFGRSAANRQAQKPDVRNDYLAEDGVNLGLVLNRLRRNSEVKARILASLNELYEGITDFDVAFEGGTVQVFLQEGKFPIPAGRLSDGTLRFLSLVVVLLDPTPPPLICLEEPELGLHPDAVLTIGKLIKEASERTQLIVTTHSDILVDILGRTPEDIIVCEKHEGKTEMTRLEASELHGWLERYSLSQLWTRGHLGGNRW</sequence>
<proteinExistence type="predicted"/>
<protein>
    <submittedName>
        <fullName evidence="2">AAA family ATPase</fullName>
    </submittedName>
</protein>
<dbReference type="Gene3D" id="3.40.50.300">
    <property type="entry name" value="P-loop containing nucleotide triphosphate hydrolases"/>
    <property type="match status" value="1"/>
</dbReference>
<gene>
    <name evidence="2" type="ORF">I5L79_15670</name>
</gene>
<name>A0ABS0L4D9_9BACT</name>
<dbReference type="InterPro" id="IPR027417">
    <property type="entry name" value="P-loop_NTPase"/>
</dbReference>
<dbReference type="EMBL" id="JADWYK010000010">
    <property type="protein sequence ID" value="MBG8554992.1"/>
    <property type="molecule type" value="Genomic_DNA"/>
</dbReference>
<organism evidence="2 3">
    <name type="scientific">Hymenobacter guriensis</name>
    <dbReference type="NCBI Taxonomy" id="2793065"/>
    <lineage>
        <taxon>Bacteria</taxon>
        <taxon>Pseudomonadati</taxon>
        <taxon>Bacteroidota</taxon>
        <taxon>Cytophagia</taxon>
        <taxon>Cytophagales</taxon>
        <taxon>Hymenobacteraceae</taxon>
        <taxon>Hymenobacter</taxon>
    </lineage>
</organism>
<dbReference type="PIRSF" id="PIRSF029347">
    <property type="entry name" value="RecF"/>
    <property type="match status" value="1"/>
</dbReference>
<reference evidence="2 3" key="1">
    <citation type="submission" date="2020-11" db="EMBL/GenBank/DDBJ databases">
        <title>Hymenobacter sp.</title>
        <authorList>
            <person name="Kim M.K."/>
        </authorList>
    </citation>
    <scope>NUCLEOTIDE SEQUENCE [LARGE SCALE GENOMIC DNA]</scope>
    <source>
        <strain evidence="2 3">BT594</strain>
    </source>
</reference>
<comment type="caution">
    <text evidence="2">The sequence shown here is derived from an EMBL/GenBank/DDBJ whole genome shotgun (WGS) entry which is preliminary data.</text>
</comment>